<dbReference type="PANTHER" id="PTHR33873:SF15">
    <property type="entry name" value="TRANSCRIPTION FACTOR VOZ2"/>
    <property type="match status" value="1"/>
</dbReference>
<protein>
    <submittedName>
        <fullName evidence="2">Uncharacterized protein</fullName>
    </submittedName>
</protein>
<organism evidence="2 3">
    <name type="scientific">Sphagnum jensenii</name>
    <dbReference type="NCBI Taxonomy" id="128206"/>
    <lineage>
        <taxon>Eukaryota</taxon>
        <taxon>Viridiplantae</taxon>
        <taxon>Streptophyta</taxon>
        <taxon>Embryophyta</taxon>
        <taxon>Bryophyta</taxon>
        <taxon>Sphagnophytina</taxon>
        <taxon>Sphagnopsida</taxon>
        <taxon>Sphagnales</taxon>
        <taxon>Sphagnaceae</taxon>
        <taxon>Sphagnum</taxon>
    </lineage>
</organism>
<feature type="region of interest" description="Disordered" evidence="1">
    <location>
        <begin position="1"/>
        <end position="20"/>
    </location>
</feature>
<evidence type="ECO:0000256" key="1">
    <source>
        <dbReference type="SAM" id="MobiDB-lite"/>
    </source>
</evidence>
<dbReference type="EMBL" id="OZ020112">
    <property type="protein sequence ID" value="CAK9265204.1"/>
    <property type="molecule type" value="Genomic_DNA"/>
</dbReference>
<evidence type="ECO:0000313" key="3">
    <source>
        <dbReference type="Proteomes" id="UP001497444"/>
    </source>
</evidence>
<dbReference type="PANTHER" id="PTHR33873">
    <property type="entry name" value="TRANSCRIPTION FACTOR VOZ1"/>
    <property type="match status" value="1"/>
</dbReference>
<gene>
    <name evidence="2" type="ORF">CSSPJE1EN1_LOCUS10682</name>
</gene>
<sequence length="210" mass="22117">MPIPSEGGIEHQAGPSSRKCDDISHRLVQHNHQTLIATSDMLFKPDIFPPSIALLNPKCALSDCPRPAQGGDEGLVYCSGFHEELALSEGAPGMCLLLRPVIAAGPEAGGAAPGSVTVTAGSLSSGESLDASYISFGVHWPTALSSVSSLVPFGGTSGGDLFDVAILHGEVLQERLFFDKARRAFESGPWKQFVHYLIMGKEVGMGLESK</sequence>
<proteinExistence type="predicted"/>
<keyword evidence="3" id="KW-1185">Reference proteome</keyword>
<evidence type="ECO:0000313" key="2">
    <source>
        <dbReference type="EMBL" id="CAK9265204.1"/>
    </source>
</evidence>
<name>A0ABP0WEE2_9BRYO</name>
<dbReference type="InterPro" id="IPR039277">
    <property type="entry name" value="VOZ1/VOZ2"/>
</dbReference>
<reference evidence="2" key="1">
    <citation type="submission" date="2024-02" db="EMBL/GenBank/DDBJ databases">
        <authorList>
            <consortium name="ELIXIR-Norway"/>
            <consortium name="Elixir Norway"/>
        </authorList>
    </citation>
    <scope>NUCLEOTIDE SEQUENCE</scope>
</reference>
<accession>A0ABP0WEE2</accession>
<dbReference type="Proteomes" id="UP001497444">
    <property type="component" value="Chromosome 17"/>
</dbReference>